<keyword evidence="3" id="KW-1185">Reference proteome</keyword>
<evidence type="ECO:0000313" key="2">
    <source>
        <dbReference type="EMBL" id="CCE87331.1"/>
    </source>
</evidence>
<dbReference type="Pfam" id="PF08240">
    <property type="entry name" value="ADH_N"/>
    <property type="match status" value="1"/>
</dbReference>
<dbReference type="eggNOG" id="KOG1198">
    <property type="taxonomic scope" value="Eukaryota"/>
</dbReference>
<dbReference type="Pfam" id="PF00107">
    <property type="entry name" value="ADH_zinc_N"/>
    <property type="match status" value="1"/>
</dbReference>
<dbReference type="InterPro" id="IPR047122">
    <property type="entry name" value="Trans-enoyl_RdTase-like"/>
</dbReference>
<dbReference type="OrthoDB" id="9992527at2759"/>
<dbReference type="FunCoup" id="G8Y072">
    <property type="interactions" value="360"/>
</dbReference>
<reference evidence="2 3" key="1">
    <citation type="journal article" date="2012" name="G3 (Bethesda)">
        <title>Pichia sorbitophila, an interspecies yeast hybrid reveals early steps of genome resolution following polyploidization.</title>
        <authorList>
            <person name="Leh Louis V."/>
            <person name="Despons L."/>
            <person name="Friedrich A."/>
            <person name="Martin T."/>
            <person name="Durrens P."/>
            <person name="Casaregola S."/>
            <person name="Neuveglise C."/>
            <person name="Fairhead C."/>
            <person name="Marck C."/>
            <person name="Cruz J.A."/>
            <person name="Straub M.L."/>
            <person name="Kugler V."/>
            <person name="Sacerdot C."/>
            <person name="Uzunov Z."/>
            <person name="Thierry A."/>
            <person name="Weiss S."/>
            <person name="Bleykasten C."/>
            <person name="De Montigny J."/>
            <person name="Jacques N."/>
            <person name="Jung P."/>
            <person name="Lemaire M."/>
            <person name="Mallet S."/>
            <person name="Morel G."/>
            <person name="Richard G.F."/>
            <person name="Sarkar A."/>
            <person name="Savel G."/>
            <person name="Schacherer J."/>
            <person name="Seret M.L."/>
            <person name="Talla E."/>
            <person name="Samson G."/>
            <person name="Jubin C."/>
            <person name="Poulain J."/>
            <person name="Vacherie B."/>
            <person name="Barbe V."/>
            <person name="Pelletier E."/>
            <person name="Sherman D.J."/>
            <person name="Westhof E."/>
            <person name="Weissenbach J."/>
            <person name="Baret P.V."/>
            <person name="Wincker P."/>
            <person name="Gaillardin C."/>
            <person name="Dujon B."/>
            <person name="Souciet J.L."/>
        </authorList>
    </citation>
    <scope>NUCLEOTIDE SEQUENCE [LARGE SCALE GENOMIC DNA]</scope>
    <source>
        <strain evidence="3">ATCC MYA-4447 / BCRC 22081 / CBS 7064 / NBRC 10061 / NRRL Y-12695</strain>
    </source>
</reference>
<feature type="domain" description="Enoyl reductase (ER)" evidence="1">
    <location>
        <begin position="26"/>
        <end position="380"/>
    </location>
</feature>
<name>G8Y072_PICSO</name>
<dbReference type="Gene3D" id="3.40.50.720">
    <property type="entry name" value="NAD(P)-binding Rossmann-like Domain"/>
    <property type="match status" value="1"/>
</dbReference>
<dbReference type="InterPro" id="IPR036291">
    <property type="entry name" value="NAD(P)-bd_dom_sf"/>
</dbReference>
<dbReference type="GO" id="GO:0016651">
    <property type="term" value="F:oxidoreductase activity, acting on NAD(P)H"/>
    <property type="evidence" value="ECO:0007669"/>
    <property type="project" value="InterPro"/>
</dbReference>
<protein>
    <submittedName>
        <fullName evidence="2">Piso0_005879 protein</fullName>
    </submittedName>
</protein>
<dbReference type="HOGENOM" id="CLU_026673_16_1_1"/>
<dbReference type="InterPro" id="IPR013149">
    <property type="entry name" value="ADH-like_C"/>
</dbReference>
<dbReference type="Gene3D" id="3.90.180.10">
    <property type="entry name" value="Medium-chain alcohol dehydrogenases, catalytic domain"/>
    <property type="match status" value="1"/>
</dbReference>
<sequence length="385" mass="42681">MRSNSSLTSKVYIKMSGQIKAAVLTGSTEKNQLTEVKDIPFPKIHDDQILIKAVSYAANPTDWKHAVSDWGNKGNISGSDVSGVVEQVGSKVTGYSKGDVVSTFLHGNYYQNRGAFSEYVIADPDTTIKYNIEKFRNEPLSVGNHKFGPIDSYEGAASVTLGLVTVALSFAHNLHISTDRNANASKYILIWSGSTATGFLAIQVAKLVYGLNVITTASKKNHDVLKSIGADHVLDYKDKDVVEQIKKIGGENITYALDTFSTQESLQSVYDATENTKDVVIDNLLFLNENSIKTNPSRNVKFTQTLVYLVMEDQKLGNMFIPTNEELKKDYREFWHKALPPHIKDIKHNNLKVLEPGFKSVNPALELLREDKVTGEKIVFRASSD</sequence>
<dbReference type="InterPro" id="IPR011032">
    <property type="entry name" value="GroES-like_sf"/>
</dbReference>
<dbReference type="PANTHER" id="PTHR45348:SF2">
    <property type="entry name" value="ZINC-TYPE ALCOHOL DEHYDROGENASE-LIKE PROTEIN C2E1P3.01"/>
    <property type="match status" value="1"/>
</dbReference>
<dbReference type="STRING" id="559304.G8Y072"/>
<dbReference type="SUPFAM" id="SSF50129">
    <property type="entry name" value="GroES-like"/>
    <property type="match status" value="1"/>
</dbReference>
<dbReference type="SUPFAM" id="SSF51735">
    <property type="entry name" value="NAD(P)-binding Rossmann-fold domains"/>
    <property type="match status" value="1"/>
</dbReference>
<dbReference type="InterPro" id="IPR020843">
    <property type="entry name" value="ER"/>
</dbReference>
<dbReference type="CDD" id="cd08249">
    <property type="entry name" value="enoyl_reductase_like"/>
    <property type="match status" value="1"/>
</dbReference>
<dbReference type="Proteomes" id="UP000005222">
    <property type="component" value="Chromosome N"/>
</dbReference>
<evidence type="ECO:0000313" key="3">
    <source>
        <dbReference type="Proteomes" id="UP000005222"/>
    </source>
</evidence>
<organism evidence="2 3">
    <name type="scientific">Pichia sorbitophila (strain ATCC MYA-4447 / BCRC 22081 / CBS 7064 / NBRC 10061 / NRRL Y-12695)</name>
    <name type="common">Hybrid yeast</name>
    <dbReference type="NCBI Taxonomy" id="559304"/>
    <lineage>
        <taxon>Eukaryota</taxon>
        <taxon>Fungi</taxon>
        <taxon>Dikarya</taxon>
        <taxon>Ascomycota</taxon>
        <taxon>Saccharomycotina</taxon>
        <taxon>Pichiomycetes</taxon>
        <taxon>Debaryomycetaceae</taxon>
        <taxon>Millerozyma</taxon>
    </lineage>
</organism>
<proteinExistence type="predicted"/>
<dbReference type="OMA" id="CDFSGHV"/>
<accession>G8Y072</accession>
<dbReference type="EMBL" id="FO082046">
    <property type="protein sequence ID" value="CCE87331.1"/>
    <property type="molecule type" value="Genomic_DNA"/>
</dbReference>
<gene>
    <name evidence="2" type="primary">Piso0_005879</name>
    <name evidence="2" type="ORF">GNLVRS01_PISO0N24587g</name>
</gene>
<dbReference type="AlphaFoldDB" id="G8Y072"/>
<dbReference type="SMART" id="SM00829">
    <property type="entry name" value="PKS_ER"/>
    <property type="match status" value="1"/>
</dbReference>
<evidence type="ECO:0000259" key="1">
    <source>
        <dbReference type="SMART" id="SM00829"/>
    </source>
</evidence>
<dbReference type="InterPro" id="IPR013154">
    <property type="entry name" value="ADH-like_N"/>
</dbReference>
<dbReference type="PANTHER" id="PTHR45348">
    <property type="entry name" value="HYPOTHETICAL OXIDOREDUCTASE (EUROFUNG)"/>
    <property type="match status" value="1"/>
</dbReference>
<dbReference type="InParanoid" id="G8Y072"/>